<evidence type="ECO:0000313" key="1">
    <source>
        <dbReference type="EMBL" id="GET40611.1"/>
    </source>
</evidence>
<reference evidence="1" key="1">
    <citation type="submission" date="2019-10" db="EMBL/GenBank/DDBJ databases">
        <title>Draft genome sequece of Microseira wollei NIES-4236.</title>
        <authorList>
            <person name="Yamaguchi H."/>
            <person name="Suzuki S."/>
            <person name="Kawachi M."/>
        </authorList>
    </citation>
    <scope>NUCLEOTIDE SEQUENCE</scope>
    <source>
        <strain evidence="1">NIES-4236</strain>
    </source>
</reference>
<dbReference type="AlphaFoldDB" id="A0AAV3XGI7"/>
<sequence>MAKLPDQTLTTIFYLQRRLVELIDEAKATEFALFERFGENEETLPELDQMQSSVERLRMPYSRLHTLALGIAEYQPMATDAMLNLLAQTIEQTEALIGAVEASISETKQNWNLP</sequence>
<gene>
    <name evidence="1" type="ORF">MiSe_54220</name>
</gene>
<name>A0AAV3XGI7_9CYAN</name>
<proteinExistence type="predicted"/>
<comment type="caution">
    <text evidence="1">The sequence shown here is derived from an EMBL/GenBank/DDBJ whole genome shotgun (WGS) entry which is preliminary data.</text>
</comment>
<evidence type="ECO:0000313" key="2">
    <source>
        <dbReference type="Proteomes" id="UP001050975"/>
    </source>
</evidence>
<dbReference type="EMBL" id="BLAY01000095">
    <property type="protein sequence ID" value="GET40611.1"/>
    <property type="molecule type" value="Genomic_DNA"/>
</dbReference>
<organism evidence="1 2">
    <name type="scientific">Microseira wollei NIES-4236</name>
    <dbReference type="NCBI Taxonomy" id="2530354"/>
    <lineage>
        <taxon>Bacteria</taxon>
        <taxon>Bacillati</taxon>
        <taxon>Cyanobacteriota</taxon>
        <taxon>Cyanophyceae</taxon>
        <taxon>Oscillatoriophycideae</taxon>
        <taxon>Aerosakkonematales</taxon>
        <taxon>Aerosakkonemataceae</taxon>
        <taxon>Microseira</taxon>
    </lineage>
</organism>
<accession>A0AAV3XGI7</accession>
<dbReference type="RefSeq" id="WP_226586592.1">
    <property type="nucleotide sequence ID" value="NZ_BLAY01000095.1"/>
</dbReference>
<keyword evidence="2" id="KW-1185">Reference proteome</keyword>
<protein>
    <submittedName>
        <fullName evidence="1">Uncharacterized protein</fullName>
    </submittedName>
</protein>
<dbReference type="Proteomes" id="UP001050975">
    <property type="component" value="Unassembled WGS sequence"/>
</dbReference>